<keyword evidence="9" id="KW-0408">Iron</keyword>
<keyword evidence="5" id="KW-0336">GPI-anchor</keyword>
<evidence type="ECO:0000256" key="8">
    <source>
        <dbReference type="ARBA" id="ARBA00023288"/>
    </source>
</evidence>
<evidence type="ECO:0000256" key="10">
    <source>
        <dbReference type="SAM" id="SignalP"/>
    </source>
</evidence>
<evidence type="ECO:0000256" key="1">
    <source>
        <dbReference type="ARBA" id="ARBA00004589"/>
    </source>
</evidence>
<keyword evidence="4" id="KW-0964">Secreted</keyword>
<dbReference type="Proteomes" id="UP000737391">
    <property type="component" value="Unassembled WGS sequence"/>
</dbReference>
<evidence type="ECO:0000256" key="7">
    <source>
        <dbReference type="ARBA" id="ARBA00023157"/>
    </source>
</evidence>
<evidence type="ECO:0000313" key="13">
    <source>
        <dbReference type="Proteomes" id="UP000737391"/>
    </source>
</evidence>
<keyword evidence="5" id="KW-0472">Membrane</keyword>
<feature type="binding site" description="axial binding residue" evidence="9">
    <location>
        <position position="65"/>
    </location>
    <ligand>
        <name>heme</name>
        <dbReference type="ChEBI" id="CHEBI:30413"/>
    </ligand>
    <ligandPart>
        <name>Fe</name>
        <dbReference type="ChEBI" id="CHEBI:18248"/>
    </ligandPart>
</feature>
<protein>
    <submittedName>
        <fullName evidence="12">Cfem domain containing protein</fullName>
    </submittedName>
</protein>
<evidence type="ECO:0000256" key="3">
    <source>
        <dbReference type="ARBA" id="ARBA00010031"/>
    </source>
</evidence>
<evidence type="ECO:0000256" key="9">
    <source>
        <dbReference type="PROSITE-ProRule" id="PRU01356"/>
    </source>
</evidence>
<dbReference type="Pfam" id="PF05730">
    <property type="entry name" value="CFEM"/>
    <property type="match status" value="1"/>
</dbReference>
<dbReference type="OrthoDB" id="5419772at2759"/>
<keyword evidence="9" id="KW-0479">Metal-binding</keyword>
<evidence type="ECO:0000259" key="11">
    <source>
        <dbReference type="PROSITE" id="PS52012"/>
    </source>
</evidence>
<dbReference type="GO" id="GO:0005576">
    <property type="term" value="C:extracellular region"/>
    <property type="evidence" value="ECO:0007669"/>
    <property type="project" value="UniProtKB-SubCell"/>
</dbReference>
<dbReference type="PROSITE" id="PS52012">
    <property type="entry name" value="CFEM"/>
    <property type="match status" value="1"/>
</dbReference>
<comment type="similarity">
    <text evidence="3">Belongs to the RBT5 family.</text>
</comment>
<keyword evidence="13" id="KW-1185">Reference proteome</keyword>
<comment type="caution">
    <text evidence="12">The sequence shown here is derived from an EMBL/GenBank/DDBJ whole genome shotgun (WGS) entry which is preliminary data.</text>
</comment>
<dbReference type="GO" id="GO:0046872">
    <property type="term" value="F:metal ion binding"/>
    <property type="evidence" value="ECO:0007669"/>
    <property type="project" value="UniProtKB-UniRule"/>
</dbReference>
<evidence type="ECO:0000313" key="12">
    <source>
        <dbReference type="EMBL" id="KAF4493519.1"/>
    </source>
</evidence>
<organism evidence="12 13">
    <name type="scientific">Fusarium agapanthi</name>
    <dbReference type="NCBI Taxonomy" id="1803897"/>
    <lineage>
        <taxon>Eukaryota</taxon>
        <taxon>Fungi</taxon>
        <taxon>Dikarya</taxon>
        <taxon>Ascomycota</taxon>
        <taxon>Pezizomycotina</taxon>
        <taxon>Sordariomycetes</taxon>
        <taxon>Hypocreomycetidae</taxon>
        <taxon>Hypocreales</taxon>
        <taxon>Nectriaceae</taxon>
        <taxon>Fusarium</taxon>
        <taxon>Fusarium fujikuroi species complex</taxon>
    </lineage>
</organism>
<feature type="chain" id="PRO_5040201093" evidence="10">
    <location>
        <begin position="18"/>
        <end position="159"/>
    </location>
</feature>
<evidence type="ECO:0000256" key="6">
    <source>
        <dbReference type="ARBA" id="ARBA00022729"/>
    </source>
</evidence>
<dbReference type="GO" id="GO:0098552">
    <property type="term" value="C:side of membrane"/>
    <property type="evidence" value="ECO:0007669"/>
    <property type="project" value="UniProtKB-KW"/>
</dbReference>
<dbReference type="EMBL" id="LUFC02000887">
    <property type="protein sequence ID" value="KAF4493519.1"/>
    <property type="molecule type" value="Genomic_DNA"/>
</dbReference>
<evidence type="ECO:0000256" key="4">
    <source>
        <dbReference type="ARBA" id="ARBA00022525"/>
    </source>
</evidence>
<sequence length="159" mass="16675">MASRNLLILAAFRLVLAAPSTIAETTSATTSTDSSVLASDLSSVPDCGIKCIWTCGKNLGCAGTDLECMCSHSDAFADHFEQCLGNECTIKIFKNLWDVRQQICDAVKGSSNSAALASASAVISSDMSQKTGNGAARLTRANILGGITWGALVIWKFGY</sequence>
<reference evidence="12" key="1">
    <citation type="submission" date="2020-01" db="EMBL/GenBank/DDBJ databases">
        <title>Identification and distribution of gene clusters putatively required for synthesis of sphingolipid metabolism inhibitors in phylogenetically diverse species of the filamentous fungus Fusarium.</title>
        <authorList>
            <person name="Kim H.-S."/>
            <person name="Busman M."/>
            <person name="Brown D.W."/>
            <person name="Divon H."/>
            <person name="Uhlig S."/>
            <person name="Proctor R.H."/>
        </authorList>
    </citation>
    <scope>NUCLEOTIDE SEQUENCE</scope>
    <source>
        <strain evidence="12">NRRL 31653</strain>
    </source>
</reference>
<name>A0A9P5E879_9HYPO</name>
<keyword evidence="9" id="KW-0349">Heme</keyword>
<keyword evidence="6 10" id="KW-0732">Signal</keyword>
<dbReference type="InterPro" id="IPR008427">
    <property type="entry name" value="Extracellular_membr_CFEM_dom"/>
</dbReference>
<gene>
    <name evidence="12" type="ORF">FAGAP_10369</name>
</gene>
<evidence type="ECO:0000256" key="2">
    <source>
        <dbReference type="ARBA" id="ARBA00004613"/>
    </source>
</evidence>
<proteinExistence type="inferred from homology"/>
<feature type="domain" description="CFEM" evidence="11">
    <location>
        <begin position="20"/>
        <end position="131"/>
    </location>
</feature>
<comment type="caution">
    <text evidence="9">Lacks conserved residue(s) required for the propagation of feature annotation.</text>
</comment>
<keyword evidence="5" id="KW-0325">Glycoprotein</keyword>
<feature type="signal peptide" evidence="10">
    <location>
        <begin position="1"/>
        <end position="17"/>
    </location>
</feature>
<keyword evidence="7 9" id="KW-1015">Disulfide bond</keyword>
<keyword evidence="8" id="KW-0449">Lipoprotein</keyword>
<accession>A0A9P5E879</accession>
<comment type="subcellular location">
    <subcellularLocation>
        <location evidence="1">Membrane</location>
        <topology evidence="1">Lipid-anchor</topology>
        <topology evidence="1">GPI-anchor</topology>
    </subcellularLocation>
    <subcellularLocation>
        <location evidence="2">Secreted</location>
    </subcellularLocation>
</comment>
<dbReference type="AlphaFoldDB" id="A0A9P5E879"/>
<feature type="disulfide bond" evidence="9">
    <location>
        <begin position="61"/>
        <end position="68"/>
    </location>
</feature>
<evidence type="ECO:0000256" key="5">
    <source>
        <dbReference type="ARBA" id="ARBA00022622"/>
    </source>
</evidence>